<keyword evidence="3" id="KW-1185">Reference proteome</keyword>
<proteinExistence type="predicted"/>
<sequence length="250" mass="28986">MDPREVCISDFKENKARRSHRRSKRPIKESSLDLNQTSTQFWNKNPINNNRLENGRVTTLSPSPVSFKCKKKFNKIKLRMHGAKEQEACHFGTRNPVSPRIHNLNLAAFEHKKKSGNFKLTRKMRQTPFTALKTRIKSLSPNLRKAVHLALSHSTETKRKAKKCIKKKKIVAYNNWASDKLIPLEHNMSNVLGYMRSKFESFHSKITSLKSSPGLCQSSYMLNQKLEELRSSKEKSSDELQISREMNINF</sequence>
<evidence type="ECO:0000313" key="2">
    <source>
        <dbReference type="EMBL" id="CAI2360833.1"/>
    </source>
</evidence>
<organism evidence="2 3">
    <name type="scientific">Euplotes crassus</name>
    <dbReference type="NCBI Taxonomy" id="5936"/>
    <lineage>
        <taxon>Eukaryota</taxon>
        <taxon>Sar</taxon>
        <taxon>Alveolata</taxon>
        <taxon>Ciliophora</taxon>
        <taxon>Intramacronucleata</taxon>
        <taxon>Spirotrichea</taxon>
        <taxon>Hypotrichia</taxon>
        <taxon>Euplotida</taxon>
        <taxon>Euplotidae</taxon>
        <taxon>Moneuplotes</taxon>
    </lineage>
</organism>
<dbReference type="Proteomes" id="UP001295684">
    <property type="component" value="Unassembled WGS sequence"/>
</dbReference>
<reference evidence="2" key="1">
    <citation type="submission" date="2023-07" db="EMBL/GenBank/DDBJ databases">
        <authorList>
            <consortium name="AG Swart"/>
            <person name="Singh M."/>
            <person name="Singh A."/>
            <person name="Seah K."/>
            <person name="Emmerich C."/>
        </authorList>
    </citation>
    <scope>NUCLEOTIDE SEQUENCE</scope>
    <source>
        <strain evidence="2">DP1</strain>
    </source>
</reference>
<gene>
    <name evidence="2" type="ORF">ECRASSUSDP1_LOCUS2140</name>
</gene>
<feature type="region of interest" description="Disordered" evidence="1">
    <location>
        <begin position="15"/>
        <end position="40"/>
    </location>
</feature>
<accession>A0AAD1U8J9</accession>
<comment type="caution">
    <text evidence="2">The sequence shown here is derived from an EMBL/GenBank/DDBJ whole genome shotgun (WGS) entry which is preliminary data.</text>
</comment>
<evidence type="ECO:0000313" key="3">
    <source>
        <dbReference type="Proteomes" id="UP001295684"/>
    </source>
</evidence>
<dbReference type="EMBL" id="CAMPGE010002029">
    <property type="protein sequence ID" value="CAI2360833.1"/>
    <property type="molecule type" value="Genomic_DNA"/>
</dbReference>
<protein>
    <submittedName>
        <fullName evidence="2">Uncharacterized protein</fullName>
    </submittedName>
</protein>
<name>A0AAD1U8J9_EUPCR</name>
<dbReference type="AlphaFoldDB" id="A0AAD1U8J9"/>
<evidence type="ECO:0000256" key="1">
    <source>
        <dbReference type="SAM" id="MobiDB-lite"/>
    </source>
</evidence>